<name>A0A024J623_SALEP</name>
<dbReference type="Gene3D" id="2.40.160.160">
    <property type="entry name" value="Inverse autotransporter, beta-domain"/>
    <property type="match status" value="1"/>
</dbReference>
<comment type="caution">
    <text evidence="4">The sequence shown here is derived from an EMBL/GenBank/DDBJ whole genome shotgun (WGS) entry which is preliminary data.</text>
</comment>
<dbReference type="EMBL" id="DAAQSA010000020">
    <property type="protein sequence ID" value="HAE0639931.1"/>
    <property type="molecule type" value="Genomic_DNA"/>
</dbReference>
<evidence type="ECO:0000259" key="2">
    <source>
        <dbReference type="Pfam" id="PF11924"/>
    </source>
</evidence>
<dbReference type="InterPro" id="IPR003535">
    <property type="entry name" value="Intimin/invasin_bac"/>
</dbReference>
<reference evidence="4" key="2">
    <citation type="submission" date="2019-01" db="EMBL/GenBank/DDBJ databases">
        <authorList>
            <consortium name="NCBI Pathogen Detection Project"/>
        </authorList>
    </citation>
    <scope>NUCLEOTIDE SEQUENCE</scope>
    <source>
        <strain evidence="4">P125109</strain>
    </source>
</reference>
<dbReference type="EMBL" id="DAAQLS010000022">
    <property type="protein sequence ID" value="HAD9862480.1"/>
    <property type="molecule type" value="Genomic_DNA"/>
</dbReference>
<dbReference type="EMBL" id="DAAQRD010000038">
    <property type="protein sequence ID" value="HAE0520852.1"/>
    <property type="molecule type" value="Genomic_DNA"/>
</dbReference>
<evidence type="ECO:0000313" key="3">
    <source>
        <dbReference type="EMBL" id="HAD9862480.1"/>
    </source>
</evidence>
<organism evidence="4">
    <name type="scientific">Salmonella enteritidis PT4 (strain P125109)</name>
    <dbReference type="NCBI Taxonomy" id="550537"/>
    <lineage>
        <taxon>Bacteria</taxon>
        <taxon>Pseudomonadati</taxon>
        <taxon>Pseudomonadota</taxon>
        <taxon>Gammaproteobacteria</taxon>
        <taxon>Enterobacterales</taxon>
        <taxon>Enterobacteriaceae</taxon>
        <taxon>Salmonella</taxon>
    </lineage>
</organism>
<evidence type="ECO:0000313" key="5">
    <source>
        <dbReference type="EMBL" id="HAE0520852.1"/>
    </source>
</evidence>
<dbReference type="InterPro" id="IPR038177">
    <property type="entry name" value="IAT_beta_sf"/>
</dbReference>
<dbReference type="InterPro" id="IPR051715">
    <property type="entry name" value="Intimin-Invasin_domain"/>
</dbReference>
<dbReference type="PANTHER" id="PTHR39576">
    <property type="entry name" value="ATTACHING AND EFFACING PROTEIN HOMOLOG-RELATED-RELATED"/>
    <property type="match status" value="1"/>
</dbReference>
<dbReference type="AlphaFoldDB" id="A0A024J623"/>
<dbReference type="GO" id="GO:0007155">
    <property type="term" value="P:cell adhesion"/>
    <property type="evidence" value="ECO:0007669"/>
    <property type="project" value="InterPro"/>
</dbReference>
<evidence type="ECO:0000313" key="4">
    <source>
        <dbReference type="EMBL" id="HAE0257929.1"/>
    </source>
</evidence>
<evidence type="ECO:0000256" key="1">
    <source>
        <dbReference type="ARBA" id="ARBA00010116"/>
    </source>
</evidence>
<evidence type="ECO:0000313" key="6">
    <source>
        <dbReference type="EMBL" id="HAE0639931.1"/>
    </source>
</evidence>
<dbReference type="InterPro" id="IPR024519">
    <property type="entry name" value="IAT_beta"/>
</dbReference>
<protein>
    <submittedName>
        <fullName evidence="4">Inverse autotransporter beta-barrel domain-containing protein</fullName>
    </submittedName>
</protein>
<gene>
    <name evidence="3" type="ORF">G2359_22895</name>
    <name evidence="4" type="ORF">G2712_16930</name>
    <name evidence="5" type="ORF">G2720_23945</name>
    <name evidence="6" type="ORF">G2854_20755</name>
</gene>
<feature type="domain" description="Inverse autotransporter beta-domain" evidence="2">
    <location>
        <begin position="1"/>
        <end position="172"/>
    </location>
</feature>
<dbReference type="GO" id="GO:0009279">
    <property type="term" value="C:cell outer membrane"/>
    <property type="evidence" value="ECO:0007669"/>
    <property type="project" value="TreeGrafter"/>
</dbReference>
<dbReference type="PANTHER" id="PTHR39576:SF2">
    <property type="entry name" value="ATTACHING AND EFFACING PROTEIN HOMOLOG-RELATED"/>
    <property type="match status" value="1"/>
</dbReference>
<sequence>MLGANIFLDYDLSRDHARAGFGGEYWRDFLKLSANAYVGLTGWKTSPDVEDYEERPASGWDLRAEGYLPSYPQLGAKMVYEQYYGNEVGLFGKDERQKNPHALTAGVSWTPVPLLKLSAEQRAGKAGEHDTRFGAEASYRIGDSLRSQLDPDAVGALRSLAGSRYDLTDRNNDIILEYRKQEVTCQ</sequence>
<comment type="similarity">
    <text evidence="1">Belongs to the intimin/invasin family.</text>
</comment>
<reference evidence="4" key="1">
    <citation type="journal article" date="2018" name="Genome Biol.">
        <title>SKESA: strategic k-mer extension for scrupulous assemblies.</title>
        <authorList>
            <person name="Souvorov A."/>
            <person name="Agarwala R."/>
            <person name="Lipman D.J."/>
        </authorList>
    </citation>
    <scope>NUCLEOTIDE SEQUENCE</scope>
    <source>
        <strain evidence="4">P125109</strain>
    </source>
</reference>
<dbReference type="Pfam" id="PF11924">
    <property type="entry name" value="IAT_beta"/>
    <property type="match status" value="1"/>
</dbReference>
<accession>A0A024J623</accession>
<dbReference type="EMBL" id="DAAQOY010000016">
    <property type="protein sequence ID" value="HAE0257929.1"/>
    <property type="molecule type" value="Genomic_DNA"/>
</dbReference>
<proteinExistence type="inferred from homology"/>
<dbReference type="PRINTS" id="PR01369">
    <property type="entry name" value="INTIMIN"/>
</dbReference>